<dbReference type="AlphaFoldDB" id="A0A8H5HLS6"/>
<dbReference type="Pfam" id="PF19271">
    <property type="entry name" value="Nis1"/>
    <property type="match status" value="1"/>
</dbReference>
<protein>
    <submittedName>
        <fullName evidence="2">Uncharacterized protein</fullName>
    </submittedName>
</protein>
<reference evidence="2 3" key="1">
    <citation type="journal article" date="2020" name="ISME J.">
        <title>Uncovering the hidden diversity of litter-decomposition mechanisms in mushroom-forming fungi.</title>
        <authorList>
            <person name="Floudas D."/>
            <person name="Bentzer J."/>
            <person name="Ahren D."/>
            <person name="Johansson T."/>
            <person name="Persson P."/>
            <person name="Tunlid A."/>
        </authorList>
    </citation>
    <scope>NUCLEOTIDE SEQUENCE [LARGE SCALE GENOMIC DNA]</scope>
    <source>
        <strain evidence="2 3">CBS 406.79</strain>
    </source>
</reference>
<keyword evidence="3" id="KW-1185">Reference proteome</keyword>
<dbReference type="Proteomes" id="UP000518752">
    <property type="component" value="Unassembled WGS sequence"/>
</dbReference>
<feature type="signal peptide" evidence="1">
    <location>
        <begin position="1"/>
        <end position="19"/>
    </location>
</feature>
<proteinExistence type="predicted"/>
<evidence type="ECO:0000256" key="1">
    <source>
        <dbReference type="SAM" id="SignalP"/>
    </source>
</evidence>
<dbReference type="InterPro" id="IPR045469">
    <property type="entry name" value="Nis1"/>
</dbReference>
<gene>
    <name evidence="2" type="ORF">D9757_005490</name>
</gene>
<dbReference type="OrthoDB" id="2841294at2759"/>
<keyword evidence="1" id="KW-0732">Signal</keyword>
<sequence length="157" mass="16611">MKFSYLFFLHFCLAALSQTITILSPPAGSELLPGQDVTVQLAFPNSLTGMQHISAVIGIINCAGAPCPTDATSTLGIPVFSGNYTPQFHETNLPPYQNFSVTAPSTLAAGTNMITAAQFMLVGASASPVLQFTNVTVNTPSKSNRRAAMVRGRVVYI</sequence>
<evidence type="ECO:0000313" key="2">
    <source>
        <dbReference type="EMBL" id="KAF5385723.1"/>
    </source>
</evidence>
<evidence type="ECO:0000313" key="3">
    <source>
        <dbReference type="Proteomes" id="UP000518752"/>
    </source>
</evidence>
<dbReference type="EMBL" id="JAACJN010000038">
    <property type="protein sequence ID" value="KAF5385723.1"/>
    <property type="molecule type" value="Genomic_DNA"/>
</dbReference>
<accession>A0A8H5HLS6</accession>
<feature type="chain" id="PRO_5034005453" evidence="1">
    <location>
        <begin position="20"/>
        <end position="157"/>
    </location>
</feature>
<comment type="caution">
    <text evidence="2">The sequence shown here is derived from an EMBL/GenBank/DDBJ whole genome shotgun (WGS) entry which is preliminary data.</text>
</comment>
<name>A0A8H5HLS6_9AGAR</name>
<organism evidence="2 3">
    <name type="scientific">Collybiopsis confluens</name>
    <dbReference type="NCBI Taxonomy" id="2823264"/>
    <lineage>
        <taxon>Eukaryota</taxon>
        <taxon>Fungi</taxon>
        <taxon>Dikarya</taxon>
        <taxon>Basidiomycota</taxon>
        <taxon>Agaricomycotina</taxon>
        <taxon>Agaricomycetes</taxon>
        <taxon>Agaricomycetidae</taxon>
        <taxon>Agaricales</taxon>
        <taxon>Marasmiineae</taxon>
        <taxon>Omphalotaceae</taxon>
        <taxon>Collybiopsis</taxon>
    </lineage>
</organism>